<dbReference type="FunFam" id="2.60.40.10:FF:000459">
    <property type="entry name" value="Intercellular adhesion molecule 1"/>
    <property type="match status" value="1"/>
</dbReference>
<dbReference type="InterPro" id="IPR036179">
    <property type="entry name" value="Ig-like_dom_sf"/>
</dbReference>
<keyword evidence="2" id="KW-1133">Transmembrane helix</keyword>
<dbReference type="SMART" id="SM00408">
    <property type="entry name" value="IGc2"/>
    <property type="match status" value="2"/>
</dbReference>
<dbReference type="InterPro" id="IPR003598">
    <property type="entry name" value="Ig_sub2"/>
</dbReference>
<proteinExistence type="predicted"/>
<dbReference type="PANTHER" id="PTHR13771:SF9">
    <property type="entry name" value="INTERCELLULAR ADHESION MOLECULE 5"/>
    <property type="match status" value="1"/>
</dbReference>
<evidence type="ECO:0000313" key="6">
    <source>
        <dbReference type="Proteomes" id="UP000030759"/>
    </source>
</evidence>
<evidence type="ECO:0000256" key="3">
    <source>
        <dbReference type="SAM" id="SignalP"/>
    </source>
</evidence>
<feature type="domain" description="Ig-like" evidence="4">
    <location>
        <begin position="278"/>
        <end position="351"/>
    </location>
</feature>
<dbReference type="InterPro" id="IPR047012">
    <property type="entry name" value="ICAM_VCAM"/>
</dbReference>
<evidence type="ECO:0000313" key="5">
    <source>
        <dbReference type="EMBL" id="ERE75641.1"/>
    </source>
</evidence>
<feature type="transmembrane region" description="Helical" evidence="2">
    <location>
        <begin position="446"/>
        <end position="471"/>
    </location>
</feature>
<keyword evidence="2" id="KW-0812">Transmembrane</keyword>
<dbReference type="InterPro" id="IPR013783">
    <property type="entry name" value="Ig-like_fold"/>
</dbReference>
<dbReference type="InterPro" id="IPR013098">
    <property type="entry name" value="Ig_I-set"/>
</dbReference>
<keyword evidence="3" id="KW-0732">Signal</keyword>
<dbReference type="Proteomes" id="UP000030759">
    <property type="component" value="Unassembled WGS sequence"/>
</dbReference>
<dbReference type="Pfam" id="PF21146">
    <property type="entry name" value="ICAM1_3_5_D2"/>
    <property type="match status" value="1"/>
</dbReference>
<dbReference type="Pfam" id="PF07679">
    <property type="entry name" value="I-set"/>
    <property type="match status" value="1"/>
</dbReference>
<reference evidence="6" key="1">
    <citation type="journal article" date="2013" name="Nat. Biotechnol.">
        <title>Chinese hamster genome sequenced from sorted chromosomes.</title>
        <authorList>
            <person name="Brinkrolf K."/>
            <person name="Rupp O."/>
            <person name="Laux H."/>
            <person name="Kollin F."/>
            <person name="Ernst W."/>
            <person name="Linke B."/>
            <person name="Kofler R."/>
            <person name="Romand S."/>
            <person name="Hesse F."/>
            <person name="Budach W.E."/>
            <person name="Galosy S."/>
            <person name="Muller D."/>
            <person name="Noll T."/>
            <person name="Wienberg J."/>
            <person name="Jostock T."/>
            <person name="Leonard M."/>
            <person name="Grillari J."/>
            <person name="Tauch A."/>
            <person name="Goesmann A."/>
            <person name="Helk B."/>
            <person name="Mott J.E."/>
            <person name="Puhler A."/>
            <person name="Borth N."/>
        </authorList>
    </citation>
    <scope>NUCLEOTIDE SEQUENCE [LARGE SCALE GENOMIC DNA]</scope>
    <source>
        <strain evidence="6">17A/GY</strain>
    </source>
</reference>
<dbReference type="SMART" id="SM00409">
    <property type="entry name" value="IG"/>
    <property type="match status" value="4"/>
</dbReference>
<dbReference type="GO" id="GO:0005886">
    <property type="term" value="C:plasma membrane"/>
    <property type="evidence" value="ECO:0007669"/>
    <property type="project" value="TreeGrafter"/>
</dbReference>
<dbReference type="InterPro" id="IPR048679">
    <property type="entry name" value="ICAM1_3_5_D2"/>
</dbReference>
<feature type="chain" id="PRO_5001603974" evidence="3">
    <location>
        <begin position="29"/>
        <end position="530"/>
    </location>
</feature>
<organism evidence="5 6">
    <name type="scientific">Cricetulus griseus</name>
    <name type="common">Chinese hamster</name>
    <name type="synonym">Cricetulus barabensis griseus</name>
    <dbReference type="NCBI Taxonomy" id="10029"/>
    <lineage>
        <taxon>Eukaryota</taxon>
        <taxon>Metazoa</taxon>
        <taxon>Chordata</taxon>
        <taxon>Craniata</taxon>
        <taxon>Vertebrata</taxon>
        <taxon>Euteleostomi</taxon>
        <taxon>Mammalia</taxon>
        <taxon>Eutheria</taxon>
        <taxon>Euarchontoglires</taxon>
        <taxon>Glires</taxon>
        <taxon>Rodentia</taxon>
        <taxon>Myomorpha</taxon>
        <taxon>Muroidea</taxon>
        <taxon>Cricetidae</taxon>
        <taxon>Cricetinae</taxon>
        <taxon>Cricetulus</taxon>
    </lineage>
</organism>
<dbReference type="InterPro" id="IPR003599">
    <property type="entry name" value="Ig_sub"/>
</dbReference>
<dbReference type="FunFam" id="2.60.40.10:FF:000335">
    <property type="entry name" value="Intercellular adhesion molecule 5"/>
    <property type="match status" value="1"/>
</dbReference>
<dbReference type="FunFam" id="2.60.40.10:FF:000950">
    <property type="entry name" value="Intercellular adhesion molecule 5"/>
    <property type="match status" value="1"/>
</dbReference>
<gene>
    <name evidence="5" type="ORF">H671_4g12466</name>
</gene>
<feature type="domain" description="Ig-like" evidence="4">
    <location>
        <begin position="358"/>
        <end position="441"/>
    </location>
</feature>
<dbReference type="EMBL" id="KE675391">
    <property type="protein sequence ID" value="ERE75641.1"/>
    <property type="molecule type" value="Genomic_DNA"/>
</dbReference>
<sequence length="530" mass="55093">MPGPSPGLRRALLGLWAVLGLGILGISALPPIPPSLVTPRFLEVGSERPVSCSLDGLFPAPEARVYLSLGDQRLQPDVTFDGDSLLATATATPSAEQEGTRQLLCSVTLGGESRETQENLTVYKGISAAVPGQPAELQLNVTEKDDKRGFFCEAALEVDGETLRKNQSAELRVLYGPSFEELSCPSNWTWVEGSGRLFSCEVDGKPEPRVECLGSEGASKGAVLPLVSSNPGPRNSVTSSNLSPGIYLCNATNRHGSTVKTVVVSAECERGGERGAPPQMDEFSCPSHQTWLEGAEATALVCSARGRPSPRVRCSREGAARLERLQVSREDAGTYRCVATNAHGTDSRTVTVGVEYRPVVAELAASPPSVRPGGNFTLTCRAEAWPPAQISWRAPPGALNLGLSSNNSTLSVSGAMGSHGGEYECAATNAHGRHARRITVRVAGPWLWVAVGGAAGGAALLAAGAGLAFYVQSTACKKGEYNVQEAESSGEAVCLNGAGGTPGAEGGAETPGTAESPADGEVFAIQLTAQ</sequence>
<dbReference type="AlphaFoldDB" id="A0A061I452"/>
<dbReference type="PROSITE" id="PS50835">
    <property type="entry name" value="IG_LIKE"/>
    <property type="match status" value="2"/>
</dbReference>
<dbReference type="SUPFAM" id="SSF48726">
    <property type="entry name" value="Immunoglobulin"/>
    <property type="match status" value="4"/>
</dbReference>
<evidence type="ECO:0000259" key="4">
    <source>
        <dbReference type="PROSITE" id="PS50835"/>
    </source>
</evidence>
<evidence type="ECO:0000256" key="1">
    <source>
        <dbReference type="SAM" id="MobiDB-lite"/>
    </source>
</evidence>
<feature type="compositionally biased region" description="Gly residues" evidence="1">
    <location>
        <begin position="497"/>
        <end position="506"/>
    </location>
</feature>
<feature type="region of interest" description="Disordered" evidence="1">
    <location>
        <begin position="497"/>
        <end position="519"/>
    </location>
</feature>
<dbReference type="PANTHER" id="PTHR13771">
    <property type="entry name" value="INTERCELLULAR ADHESION MOLECULE"/>
    <property type="match status" value="1"/>
</dbReference>
<dbReference type="GO" id="GO:0007155">
    <property type="term" value="P:cell adhesion"/>
    <property type="evidence" value="ECO:0007669"/>
    <property type="project" value="InterPro"/>
</dbReference>
<feature type="signal peptide" evidence="3">
    <location>
        <begin position="1"/>
        <end position="28"/>
    </location>
</feature>
<dbReference type="Gene3D" id="2.60.40.10">
    <property type="entry name" value="Immunoglobulins"/>
    <property type="match status" value="4"/>
</dbReference>
<accession>A0A061I452</accession>
<dbReference type="GO" id="GO:0005178">
    <property type="term" value="F:integrin binding"/>
    <property type="evidence" value="ECO:0007669"/>
    <property type="project" value="InterPro"/>
</dbReference>
<name>A0A061I452_CRIGR</name>
<protein>
    <submittedName>
        <fullName evidence="5">Intercellular adhesion molecule 5</fullName>
    </submittedName>
</protein>
<dbReference type="Pfam" id="PF13927">
    <property type="entry name" value="Ig_3"/>
    <property type="match status" value="1"/>
</dbReference>
<evidence type="ECO:0000256" key="2">
    <source>
        <dbReference type="SAM" id="Phobius"/>
    </source>
</evidence>
<keyword evidence="2" id="KW-0472">Membrane</keyword>
<dbReference type="InterPro" id="IPR007110">
    <property type="entry name" value="Ig-like_dom"/>
</dbReference>